<reference evidence="4" key="2">
    <citation type="journal article" date="2021" name="PeerJ">
        <title>Extensive microbial diversity within the chicken gut microbiome revealed by metagenomics and culture.</title>
        <authorList>
            <person name="Gilroy R."/>
            <person name="Ravi A."/>
            <person name="Getino M."/>
            <person name="Pursley I."/>
            <person name="Horton D.L."/>
            <person name="Alikhan N.F."/>
            <person name="Baker D."/>
            <person name="Gharbi K."/>
            <person name="Hall N."/>
            <person name="Watson M."/>
            <person name="Adriaenssens E.M."/>
            <person name="Foster-Nyarko E."/>
            <person name="Jarju S."/>
            <person name="Secka A."/>
            <person name="Antonio M."/>
            <person name="Oren A."/>
            <person name="Chaudhuri R.R."/>
            <person name="La Ragione R."/>
            <person name="Hildebrand F."/>
            <person name="Pallen M.J."/>
        </authorList>
    </citation>
    <scope>NUCLEOTIDE SEQUENCE</scope>
    <source>
        <strain evidence="4">11687</strain>
    </source>
</reference>
<accession>A0A9D1SG58</accession>
<proteinExistence type="predicted"/>
<dbReference type="AlphaFoldDB" id="A0A9D1SG58"/>
<evidence type="ECO:0000313" key="5">
    <source>
        <dbReference type="Proteomes" id="UP000824081"/>
    </source>
</evidence>
<name>A0A9D1SG58_9FIRM</name>
<dbReference type="NCBIfam" id="TIGR02228">
    <property type="entry name" value="sigpep_I_arch"/>
    <property type="match status" value="1"/>
</dbReference>
<dbReference type="InterPro" id="IPR001733">
    <property type="entry name" value="Peptidase_S26B"/>
</dbReference>
<feature type="transmembrane region" description="Helical" evidence="3">
    <location>
        <begin position="158"/>
        <end position="177"/>
    </location>
</feature>
<feature type="compositionally biased region" description="Gly residues" evidence="2">
    <location>
        <begin position="226"/>
        <end position="237"/>
    </location>
</feature>
<evidence type="ECO:0000313" key="4">
    <source>
        <dbReference type="EMBL" id="HIU58926.1"/>
    </source>
</evidence>
<organism evidence="4 5">
    <name type="scientific">Candidatus Scatosoma pullistercoris</name>
    <dbReference type="NCBI Taxonomy" id="2840934"/>
    <lineage>
        <taxon>Bacteria</taxon>
        <taxon>Bacillati</taxon>
        <taxon>Bacillota</taxon>
        <taxon>Clostridia</taxon>
        <taxon>Candidatus Scatosoma</taxon>
    </lineage>
</organism>
<feature type="transmembrane region" description="Helical" evidence="3">
    <location>
        <begin position="12"/>
        <end position="32"/>
    </location>
</feature>
<dbReference type="GO" id="GO:0009003">
    <property type="term" value="F:signal peptidase activity"/>
    <property type="evidence" value="ECO:0007669"/>
    <property type="project" value="UniProtKB-EC"/>
</dbReference>
<keyword evidence="3" id="KW-1133">Transmembrane helix</keyword>
<dbReference type="InterPro" id="IPR019533">
    <property type="entry name" value="Peptidase_S26"/>
</dbReference>
<dbReference type="EC" id="3.4.21.89" evidence="1"/>
<dbReference type="GO" id="GO:0006465">
    <property type="term" value="P:signal peptide processing"/>
    <property type="evidence" value="ECO:0007669"/>
    <property type="project" value="UniProtKB-UniRule"/>
</dbReference>
<comment type="caution">
    <text evidence="4">The sequence shown here is derived from an EMBL/GenBank/DDBJ whole genome shotgun (WGS) entry which is preliminary data.</text>
</comment>
<gene>
    <name evidence="4" type="ORF">IAC57_02380</name>
</gene>
<dbReference type="EMBL" id="DVMZ01000064">
    <property type="protein sequence ID" value="HIU58926.1"/>
    <property type="molecule type" value="Genomic_DNA"/>
</dbReference>
<dbReference type="GO" id="GO:0016020">
    <property type="term" value="C:membrane"/>
    <property type="evidence" value="ECO:0007669"/>
    <property type="project" value="UniProtKB-UniRule"/>
</dbReference>
<protein>
    <recommendedName>
        <fullName evidence="1">Signal peptidase I</fullName>
        <ecNumber evidence="1">3.4.21.89</ecNumber>
    </recommendedName>
</protein>
<dbReference type="Proteomes" id="UP000824081">
    <property type="component" value="Unassembled WGS sequence"/>
</dbReference>
<evidence type="ECO:0000256" key="1">
    <source>
        <dbReference type="NCBIfam" id="TIGR02228"/>
    </source>
</evidence>
<evidence type="ECO:0000256" key="2">
    <source>
        <dbReference type="SAM" id="MobiDB-lite"/>
    </source>
</evidence>
<sequence length="244" mass="26234">MKNKTEKIKIILMSVIAVILLPILAINLTLIIKGSMDRDTPPDIFGIAPLAVTSGSMEGDQPDSFRKGALIFVKLLEKEEIIKLKEGDIITFLSSDTYVTHRIKAVQRGASGEVLAFVTQGDANSVTDGAIPLENVVGQCVGSVEGLGEFSLFMQTPAGILLFVGVPVVLYILMDALRISLYNRRVKADKTRELSEKDAEIERLRALVSEKAGQEANEPEPNEPAGPGGKEPPGEQGGNPEAQP</sequence>
<keyword evidence="4" id="KW-0378">Hydrolase</keyword>
<reference evidence="4" key="1">
    <citation type="submission" date="2020-10" db="EMBL/GenBank/DDBJ databases">
        <authorList>
            <person name="Gilroy R."/>
        </authorList>
    </citation>
    <scope>NUCLEOTIDE SEQUENCE</scope>
    <source>
        <strain evidence="4">11687</strain>
    </source>
</reference>
<dbReference type="GO" id="GO:0004252">
    <property type="term" value="F:serine-type endopeptidase activity"/>
    <property type="evidence" value="ECO:0007669"/>
    <property type="project" value="UniProtKB-UniRule"/>
</dbReference>
<keyword evidence="3" id="KW-0472">Membrane</keyword>
<keyword evidence="3" id="KW-0812">Transmembrane</keyword>
<dbReference type="CDD" id="cd06530">
    <property type="entry name" value="S26_SPase_I"/>
    <property type="match status" value="1"/>
</dbReference>
<evidence type="ECO:0000256" key="3">
    <source>
        <dbReference type="SAM" id="Phobius"/>
    </source>
</evidence>
<feature type="region of interest" description="Disordered" evidence="2">
    <location>
        <begin position="206"/>
        <end position="244"/>
    </location>
</feature>